<protein>
    <recommendedName>
        <fullName evidence="5">CHHC U11-48K-type domain-containing protein</fullName>
    </recommendedName>
</protein>
<evidence type="ECO:0000313" key="6">
    <source>
        <dbReference type="EMBL" id="KAK1794961.1"/>
    </source>
</evidence>
<evidence type="ECO:0000256" key="4">
    <source>
        <dbReference type="SAM" id="MobiDB-lite"/>
    </source>
</evidence>
<dbReference type="EMBL" id="JAROKS010000016">
    <property type="protein sequence ID" value="KAK1794961.1"/>
    <property type="molecule type" value="Genomic_DNA"/>
</dbReference>
<proteinExistence type="predicted"/>
<dbReference type="PANTHER" id="PTHR21402:SF10">
    <property type="entry name" value="U11_U12 SMALL NUCLEAR RIBONUCLEOPROTEIN 48 KDA PROTEIN"/>
    <property type="match status" value="1"/>
</dbReference>
<evidence type="ECO:0000259" key="5">
    <source>
        <dbReference type="Pfam" id="PF05253"/>
    </source>
</evidence>
<dbReference type="Proteomes" id="UP001239994">
    <property type="component" value="Unassembled WGS sequence"/>
</dbReference>
<dbReference type="AlphaFoldDB" id="A0AAD8Z9P1"/>
<accession>A0AAD8Z9P1</accession>
<evidence type="ECO:0000256" key="3">
    <source>
        <dbReference type="ARBA" id="ARBA00022833"/>
    </source>
</evidence>
<feature type="compositionally biased region" description="Basic and acidic residues" evidence="4">
    <location>
        <begin position="265"/>
        <end position="293"/>
    </location>
</feature>
<keyword evidence="1" id="KW-0479">Metal-binding</keyword>
<dbReference type="PANTHER" id="PTHR21402">
    <property type="entry name" value="GAMETOCYTE SPECIFIC FACTOR 1-RELATED"/>
    <property type="match status" value="1"/>
</dbReference>
<keyword evidence="3" id="KW-0862">Zinc</keyword>
<comment type="caution">
    <text evidence="6">The sequence shown here is derived from an EMBL/GenBank/DDBJ whole genome shotgun (WGS) entry which is preliminary data.</text>
</comment>
<dbReference type="GO" id="GO:0005829">
    <property type="term" value="C:cytosol"/>
    <property type="evidence" value="ECO:0007669"/>
    <property type="project" value="TreeGrafter"/>
</dbReference>
<feature type="region of interest" description="Disordered" evidence="4">
    <location>
        <begin position="265"/>
        <end position="313"/>
    </location>
</feature>
<keyword evidence="7" id="KW-1185">Reference proteome</keyword>
<reference evidence="6" key="1">
    <citation type="submission" date="2023-03" db="EMBL/GenBank/DDBJ databases">
        <title>Electrophorus voltai genome.</title>
        <authorList>
            <person name="Bian C."/>
        </authorList>
    </citation>
    <scope>NUCLEOTIDE SEQUENCE</scope>
    <source>
        <strain evidence="6">CB-2022</strain>
        <tissue evidence="6">Muscle</tissue>
    </source>
</reference>
<dbReference type="Pfam" id="PF05253">
    <property type="entry name" value="zf-U11-48K"/>
    <property type="match status" value="1"/>
</dbReference>
<dbReference type="GO" id="GO:0005689">
    <property type="term" value="C:U12-type spliceosomal complex"/>
    <property type="evidence" value="ECO:0007669"/>
    <property type="project" value="TreeGrafter"/>
</dbReference>
<gene>
    <name evidence="6" type="ORF">P4O66_010157</name>
</gene>
<evidence type="ECO:0000256" key="2">
    <source>
        <dbReference type="ARBA" id="ARBA00022771"/>
    </source>
</evidence>
<evidence type="ECO:0000256" key="1">
    <source>
        <dbReference type="ARBA" id="ARBA00022723"/>
    </source>
</evidence>
<organism evidence="6 7">
    <name type="scientific">Electrophorus voltai</name>
    <dbReference type="NCBI Taxonomy" id="2609070"/>
    <lineage>
        <taxon>Eukaryota</taxon>
        <taxon>Metazoa</taxon>
        <taxon>Chordata</taxon>
        <taxon>Craniata</taxon>
        <taxon>Vertebrata</taxon>
        <taxon>Euteleostomi</taxon>
        <taxon>Actinopterygii</taxon>
        <taxon>Neopterygii</taxon>
        <taxon>Teleostei</taxon>
        <taxon>Ostariophysi</taxon>
        <taxon>Gymnotiformes</taxon>
        <taxon>Gymnotoidei</taxon>
        <taxon>Gymnotidae</taxon>
        <taxon>Electrophorus</taxon>
    </lineage>
</organism>
<name>A0AAD8Z9P1_9TELE</name>
<dbReference type="InterPro" id="IPR051591">
    <property type="entry name" value="UPF0224_FAM112_RNA_Proc"/>
</dbReference>
<sequence>MCETFTTEVLEDRLRSLHELTEFTENCRTQLAELFNALEWNPDLESYSLEKMEVCSYDTNHTVRSGSMEKHKANCQLVQLGYSKEEQAEMYDPSFCYERANVPSINVDKHTQHEVILQACAIAPPLQSAGAYCQSDYSTEPVEVPQNHKRSICDLTVADRLALYDHVIQVAMQQGAKAQSSSNEDLYVDLVSKLNKDEEQSGPKSHLEVLAEMRDYRRRRQSYRAKNVHITKKSYTEVIREVIDVHSGELVRLWQQEREEENKILQYRRPSDEGRAASAESRESHTSSREKFSSRHKRKRSRQQSQDKESRNRRSLQAFLMGAGGLVFLTQLRRGGSLGHPGESPADLHGCLSTGALAPWVGRENAVRSTASLTLVRTQPETEPVSLHSE</sequence>
<dbReference type="GO" id="GO:0005654">
    <property type="term" value="C:nucleoplasm"/>
    <property type="evidence" value="ECO:0007669"/>
    <property type="project" value="TreeGrafter"/>
</dbReference>
<keyword evidence="2" id="KW-0863">Zinc-finger</keyword>
<evidence type="ECO:0000313" key="7">
    <source>
        <dbReference type="Proteomes" id="UP001239994"/>
    </source>
</evidence>
<dbReference type="InterPro" id="IPR022776">
    <property type="entry name" value="TRM13/UPF0224_CHHC_Znf_dom"/>
</dbReference>
<feature type="domain" description="CHHC U11-48K-type" evidence="5">
    <location>
        <begin position="52"/>
        <end position="76"/>
    </location>
</feature>
<dbReference type="GO" id="GO:0008270">
    <property type="term" value="F:zinc ion binding"/>
    <property type="evidence" value="ECO:0007669"/>
    <property type="project" value="UniProtKB-KW"/>
</dbReference>